<gene>
    <name evidence="3" type="ORF">POM88_048150</name>
</gene>
<comment type="caution">
    <text evidence="3">The sequence shown here is derived from an EMBL/GenBank/DDBJ whole genome shotgun (WGS) entry which is preliminary data.</text>
</comment>
<feature type="chain" id="PRO_5042020295" evidence="2">
    <location>
        <begin position="18"/>
        <end position="124"/>
    </location>
</feature>
<evidence type="ECO:0000256" key="1">
    <source>
        <dbReference type="SAM" id="MobiDB-lite"/>
    </source>
</evidence>
<proteinExistence type="predicted"/>
<dbReference type="AlphaFoldDB" id="A0AAD8GUT1"/>
<reference evidence="3" key="2">
    <citation type="submission" date="2023-05" db="EMBL/GenBank/DDBJ databases">
        <authorList>
            <person name="Schelkunov M.I."/>
        </authorList>
    </citation>
    <scope>NUCLEOTIDE SEQUENCE</scope>
    <source>
        <strain evidence="3">Hsosn_3</strain>
        <tissue evidence="3">Leaf</tissue>
    </source>
</reference>
<evidence type="ECO:0000313" key="4">
    <source>
        <dbReference type="Proteomes" id="UP001237642"/>
    </source>
</evidence>
<sequence>MFWSLVRLLVHTYSTEASVTFIGVGLVRSITRTLHFLDLDHSDSPKVAYGTVKILEVVTKEHVLAAENNIMKGESVTKPPDQSVKGRTDNSSDTSQAMETTLQPSLAYVSTCKLIDTLGCSANR</sequence>
<protein>
    <submittedName>
        <fullName evidence="3">Uncharacterized protein</fullName>
    </submittedName>
</protein>
<accession>A0AAD8GUT1</accession>
<name>A0AAD8GUT1_9APIA</name>
<keyword evidence="2" id="KW-0732">Signal</keyword>
<keyword evidence="4" id="KW-1185">Reference proteome</keyword>
<dbReference type="EMBL" id="JAUIZM010000011">
    <property type="protein sequence ID" value="KAK1354894.1"/>
    <property type="molecule type" value="Genomic_DNA"/>
</dbReference>
<evidence type="ECO:0000313" key="3">
    <source>
        <dbReference type="EMBL" id="KAK1354894.1"/>
    </source>
</evidence>
<reference evidence="3" key="1">
    <citation type="submission" date="2023-02" db="EMBL/GenBank/DDBJ databases">
        <title>Genome of toxic invasive species Heracleum sosnowskyi carries increased number of genes despite the absence of recent whole-genome duplications.</title>
        <authorList>
            <person name="Schelkunov M."/>
            <person name="Shtratnikova V."/>
            <person name="Makarenko M."/>
            <person name="Klepikova A."/>
            <person name="Omelchenko D."/>
            <person name="Novikova G."/>
            <person name="Obukhova E."/>
            <person name="Bogdanov V."/>
            <person name="Penin A."/>
            <person name="Logacheva M."/>
        </authorList>
    </citation>
    <scope>NUCLEOTIDE SEQUENCE</scope>
    <source>
        <strain evidence="3">Hsosn_3</strain>
        <tissue evidence="3">Leaf</tissue>
    </source>
</reference>
<dbReference type="Proteomes" id="UP001237642">
    <property type="component" value="Unassembled WGS sequence"/>
</dbReference>
<evidence type="ECO:0000256" key="2">
    <source>
        <dbReference type="SAM" id="SignalP"/>
    </source>
</evidence>
<feature type="region of interest" description="Disordered" evidence="1">
    <location>
        <begin position="70"/>
        <end position="98"/>
    </location>
</feature>
<feature type="signal peptide" evidence="2">
    <location>
        <begin position="1"/>
        <end position="17"/>
    </location>
</feature>
<organism evidence="3 4">
    <name type="scientific">Heracleum sosnowskyi</name>
    <dbReference type="NCBI Taxonomy" id="360622"/>
    <lineage>
        <taxon>Eukaryota</taxon>
        <taxon>Viridiplantae</taxon>
        <taxon>Streptophyta</taxon>
        <taxon>Embryophyta</taxon>
        <taxon>Tracheophyta</taxon>
        <taxon>Spermatophyta</taxon>
        <taxon>Magnoliopsida</taxon>
        <taxon>eudicotyledons</taxon>
        <taxon>Gunneridae</taxon>
        <taxon>Pentapetalae</taxon>
        <taxon>asterids</taxon>
        <taxon>campanulids</taxon>
        <taxon>Apiales</taxon>
        <taxon>Apiaceae</taxon>
        <taxon>Apioideae</taxon>
        <taxon>apioid superclade</taxon>
        <taxon>Tordylieae</taxon>
        <taxon>Tordyliinae</taxon>
        <taxon>Heracleum</taxon>
    </lineage>
</organism>